<dbReference type="Proteomes" id="UP000183832">
    <property type="component" value="Unassembled WGS sequence"/>
</dbReference>
<evidence type="ECO:0000256" key="16">
    <source>
        <dbReference type="PROSITE-ProRule" id="PRU00124"/>
    </source>
</evidence>
<dbReference type="Gene3D" id="1.10.510.10">
    <property type="entry name" value="Transferase(Phosphotransferase) domain 1"/>
    <property type="match status" value="1"/>
</dbReference>
<evidence type="ECO:0000256" key="4">
    <source>
        <dbReference type="ARBA" id="ARBA00022679"/>
    </source>
</evidence>
<evidence type="ECO:0000256" key="8">
    <source>
        <dbReference type="ARBA" id="ARBA00022777"/>
    </source>
</evidence>
<dbReference type="SUPFAM" id="SSF49899">
    <property type="entry name" value="Concanavalin A-like lectins/glucanases"/>
    <property type="match status" value="2"/>
</dbReference>
<evidence type="ECO:0000313" key="22">
    <source>
        <dbReference type="Proteomes" id="UP000183832"/>
    </source>
</evidence>
<dbReference type="Gene3D" id="2.60.120.200">
    <property type="match status" value="2"/>
</dbReference>
<keyword evidence="13" id="KW-1015">Disulfide bond</keyword>
<dbReference type="OrthoDB" id="73209at2759"/>
<sequence length="1367" mass="150416">MRKILVMKLLYTIIVLGSLVIIAKAQRPLNTTTNLTSVLTEPFFVKPTSVSTKQIYPGPEQRGGGGSTYYSSVHDTPGIRNKERLASPHPNSHLDIFIPPLNTVVGGQQSAPQIPAPNNRLHKVQKGRNKFNDLRALMKNSNGTRYFESHSIGKKVSKPEPRVQPTDDSDSKDVSRPSSKGEAIQKIKDLQRLQDNQHTPSPPSYNIDDIDFDEKLGVKCSFEKPCAWTFDKDVIGENFKVTTGVMLKESNVTGVTPGPQADHLNDANGHFLHLHLTSETGTRILKSPVFSSTREKCYLEAFLHQSSMFKGSIRIVIEPVASKENSWVPAEIMGDDLRKWKYHTFDIDRVSKDFRILFEIVPNNINGALRGHVSIDNLKMRNCFADSPRKDSCSLSQIKCNESRIPVCIENARICDLVEDCDEIEDELLNCDKIPFGGRCNFENGWCGWQNSGKAIMEWTRHKGPTPTEKTGPEFDHTFQHTNMSGYYMFVNMNQHASDPEKTGLAGFASNAVMNSVIFNPPPPCHSNSSSPYRNTCMARLFVHQFGMNAGSFNISVVELKAKENITTTLWWSSKNIGDKWHRVEVVLPNITSKYFLQVEARKGMRIYSDVAIDDFSMSPECFGFNIPSEHLGNYNYWDPRIGIYKKPYVDFIDKKYYELSTCGARGIHGPTPDDCLKSYNNTDIINHVRVSEKAPFKGVQIWKVPSEGYYTIIAKGSGGGLGSGGVSSSRGAIVSSVIELHKDEEIYVLVGQSGEHACIKSMGFQDESCSTPNAKAPEQLPKLHLVKDIYIENGGGGGGGASFVFLLNQVNKAVPLMVAGGGGGLGIGRYLDDDVQQARGVTTERGDTSGQVQIDNFDIMPAGPGGGWRAKQDAALDPHFGASLLEGARGGMACYKTSGKHGFGGFGGGGGGCDTGGGGGGYAGGDSMINSTNGEGGSSFLGLTRSIRELSFIYPGSNSGHGSVILIPAIEGCGCDYRCVALDEYRSLVACICPEGWRLKSDNFTACEFIDESSPNDILVYLLIFITTVLAISLVFLFMMLYNRFQRRRQAAMRSKMLHEQDVQLSRLRATADDSALTNFNPSYGCEGILNGGSVDVKSLPQVARESLHAPPGCPSAIYRIMAECWNPTPEQRPTFSTLLERLTACTQDPDIMNSPLPSFFRPPSMERDTTIMRPSNEDFCLQVPNSSDYLIPLPDSRAIAERLLTEATGVTIPDTLSTYTLTNSHKMPEQNCWETSFSKPKLCSNDSMEDRLISLDTPHQTPTTIDPPQPFCNSPVQSMPSNMNKANSNAITLDPAALQQGYANVKMLNTTNVDKMETDMSKYNGNVNNNNNNNINNINNMPKDKNANQPFSIQGYSENHSEISC</sequence>
<comment type="subcellular location">
    <subcellularLocation>
        <location evidence="1">Cell membrane</location>
        <topology evidence="1">Single-pass type I membrane protein</topology>
    </subcellularLocation>
</comment>
<feature type="transmembrane region" description="Helical" evidence="18">
    <location>
        <begin position="1019"/>
        <end position="1043"/>
    </location>
</feature>
<evidence type="ECO:0000256" key="6">
    <source>
        <dbReference type="ARBA" id="ARBA00022729"/>
    </source>
</evidence>
<feature type="domain" description="MAM" evidence="20">
    <location>
        <begin position="438"/>
        <end position="624"/>
    </location>
</feature>
<dbReference type="Pfam" id="PF07714">
    <property type="entry name" value="PK_Tyr_Ser-Thr"/>
    <property type="match status" value="1"/>
</dbReference>
<dbReference type="SMART" id="SM00137">
    <property type="entry name" value="MAM"/>
    <property type="match status" value="2"/>
</dbReference>
<keyword evidence="5 18" id="KW-0812">Transmembrane</keyword>
<dbReference type="InterPro" id="IPR002172">
    <property type="entry name" value="LDrepeatLR_classA_rpt"/>
</dbReference>
<evidence type="ECO:0000256" key="10">
    <source>
        <dbReference type="ARBA" id="ARBA00022989"/>
    </source>
</evidence>
<dbReference type="Pfam" id="PF00629">
    <property type="entry name" value="MAM"/>
    <property type="match status" value="2"/>
</dbReference>
<keyword evidence="14" id="KW-0675">Receptor</keyword>
<feature type="region of interest" description="Disordered" evidence="17">
    <location>
        <begin position="145"/>
        <end position="182"/>
    </location>
</feature>
<dbReference type="EMBL" id="CVRI01000038">
    <property type="protein sequence ID" value="CRK93924.1"/>
    <property type="molecule type" value="Genomic_DNA"/>
</dbReference>
<evidence type="ECO:0000256" key="3">
    <source>
        <dbReference type="ARBA" id="ARBA00022475"/>
    </source>
</evidence>
<evidence type="ECO:0000256" key="9">
    <source>
        <dbReference type="ARBA" id="ARBA00022840"/>
    </source>
</evidence>
<dbReference type="GO" id="GO:0005886">
    <property type="term" value="C:plasma membrane"/>
    <property type="evidence" value="ECO:0007669"/>
    <property type="project" value="UniProtKB-SubCell"/>
</dbReference>
<dbReference type="PANTHER" id="PTHR23282:SF101">
    <property type="entry name" value="MAM DOMAIN-CONTAINING PROTEIN"/>
    <property type="match status" value="1"/>
</dbReference>
<evidence type="ECO:0000256" key="18">
    <source>
        <dbReference type="SAM" id="Phobius"/>
    </source>
</evidence>
<dbReference type="CDD" id="cd06263">
    <property type="entry name" value="MAM"/>
    <property type="match status" value="2"/>
</dbReference>
<evidence type="ECO:0000256" key="17">
    <source>
        <dbReference type="SAM" id="MobiDB-lite"/>
    </source>
</evidence>
<evidence type="ECO:0000256" key="13">
    <source>
        <dbReference type="ARBA" id="ARBA00023157"/>
    </source>
</evidence>
<evidence type="ECO:0000256" key="12">
    <source>
        <dbReference type="ARBA" id="ARBA00023137"/>
    </source>
</evidence>
<keyword evidence="6 19" id="KW-0732">Signal</keyword>
<keyword evidence="10 18" id="KW-1133">Transmembrane helix</keyword>
<evidence type="ECO:0000256" key="19">
    <source>
        <dbReference type="SAM" id="SignalP"/>
    </source>
</evidence>
<keyword evidence="3" id="KW-1003">Cell membrane</keyword>
<evidence type="ECO:0000259" key="20">
    <source>
        <dbReference type="PROSITE" id="PS50060"/>
    </source>
</evidence>
<dbReference type="PROSITE" id="PS50068">
    <property type="entry name" value="LDLRA_2"/>
    <property type="match status" value="1"/>
</dbReference>
<keyword evidence="12" id="KW-0829">Tyrosine-protein kinase</keyword>
<feature type="domain" description="MAM" evidence="20">
    <location>
        <begin position="218"/>
        <end position="385"/>
    </location>
</feature>
<dbReference type="FunFam" id="2.60.120.200:FF:000193">
    <property type="entry name" value="Tyrosine-protein kinase receptor"/>
    <property type="match status" value="1"/>
</dbReference>
<keyword evidence="4" id="KW-0808">Transferase</keyword>
<accession>A0A1J1I2V6</accession>
<evidence type="ECO:0000256" key="7">
    <source>
        <dbReference type="ARBA" id="ARBA00022741"/>
    </source>
</evidence>
<keyword evidence="22" id="KW-1185">Reference proteome</keyword>
<evidence type="ECO:0000256" key="14">
    <source>
        <dbReference type="ARBA" id="ARBA00023170"/>
    </source>
</evidence>
<dbReference type="SUPFAM" id="SSF56112">
    <property type="entry name" value="Protein kinase-like (PK-like)"/>
    <property type="match status" value="1"/>
</dbReference>
<dbReference type="InterPro" id="IPR011009">
    <property type="entry name" value="Kinase-like_dom_sf"/>
</dbReference>
<gene>
    <name evidence="21" type="ORF">CLUMA_CG007451</name>
</gene>
<keyword evidence="15" id="KW-0325">Glycoprotein</keyword>
<proteinExistence type="predicted"/>
<dbReference type="InterPro" id="IPR000998">
    <property type="entry name" value="MAM_dom"/>
</dbReference>
<comment type="caution">
    <text evidence="16">Lacks conserved residue(s) required for the propagation of feature annotation.</text>
</comment>
<name>A0A1J1I2V6_9DIPT</name>
<dbReference type="EC" id="2.7.10.1" evidence="2"/>
<evidence type="ECO:0000256" key="15">
    <source>
        <dbReference type="ARBA" id="ARBA00023180"/>
    </source>
</evidence>
<dbReference type="InterPro" id="IPR051560">
    <property type="entry name" value="MAM_domain-containing"/>
</dbReference>
<dbReference type="Pfam" id="PF12810">
    <property type="entry name" value="ALK_LTK_GRD"/>
    <property type="match status" value="1"/>
</dbReference>
<evidence type="ECO:0000256" key="2">
    <source>
        <dbReference type="ARBA" id="ARBA00011902"/>
    </source>
</evidence>
<keyword evidence="11 18" id="KW-0472">Membrane</keyword>
<dbReference type="GO" id="GO:0005524">
    <property type="term" value="F:ATP binding"/>
    <property type="evidence" value="ECO:0007669"/>
    <property type="project" value="UniProtKB-KW"/>
</dbReference>
<evidence type="ECO:0000256" key="11">
    <source>
        <dbReference type="ARBA" id="ARBA00023136"/>
    </source>
</evidence>
<reference evidence="21 22" key="1">
    <citation type="submission" date="2015-04" db="EMBL/GenBank/DDBJ databases">
        <authorList>
            <person name="Syromyatnikov M.Y."/>
            <person name="Popov V.N."/>
        </authorList>
    </citation>
    <scope>NUCLEOTIDE SEQUENCE [LARGE SCALE GENOMIC DNA]</scope>
</reference>
<dbReference type="STRING" id="568069.A0A1J1I2V6"/>
<dbReference type="PROSITE" id="PS50060">
    <property type="entry name" value="MAM_2"/>
    <property type="match status" value="2"/>
</dbReference>
<protein>
    <recommendedName>
        <fullName evidence="2">receptor protein-tyrosine kinase</fullName>
        <ecNumber evidence="2">2.7.10.1</ecNumber>
    </recommendedName>
</protein>
<organism evidence="21 22">
    <name type="scientific">Clunio marinus</name>
    <dbReference type="NCBI Taxonomy" id="568069"/>
    <lineage>
        <taxon>Eukaryota</taxon>
        <taxon>Metazoa</taxon>
        <taxon>Ecdysozoa</taxon>
        <taxon>Arthropoda</taxon>
        <taxon>Hexapoda</taxon>
        <taxon>Insecta</taxon>
        <taxon>Pterygota</taxon>
        <taxon>Neoptera</taxon>
        <taxon>Endopterygota</taxon>
        <taxon>Diptera</taxon>
        <taxon>Nematocera</taxon>
        <taxon>Chironomoidea</taxon>
        <taxon>Chironomidae</taxon>
        <taxon>Clunio</taxon>
    </lineage>
</organism>
<keyword evidence="7" id="KW-0547">Nucleotide-binding</keyword>
<evidence type="ECO:0000256" key="1">
    <source>
        <dbReference type="ARBA" id="ARBA00004251"/>
    </source>
</evidence>
<dbReference type="InterPro" id="IPR001245">
    <property type="entry name" value="Ser-Thr/Tyr_kinase_cat_dom"/>
</dbReference>
<dbReference type="InterPro" id="IPR013320">
    <property type="entry name" value="ConA-like_dom_sf"/>
</dbReference>
<feature type="signal peptide" evidence="19">
    <location>
        <begin position="1"/>
        <end position="25"/>
    </location>
</feature>
<feature type="region of interest" description="Disordered" evidence="17">
    <location>
        <begin position="54"/>
        <end position="93"/>
    </location>
</feature>
<keyword evidence="9" id="KW-0067">ATP-binding</keyword>
<dbReference type="InterPro" id="IPR055163">
    <property type="entry name" value="ALK/LTK-like_GRD"/>
</dbReference>
<keyword evidence="8" id="KW-0418">Kinase</keyword>
<dbReference type="PANTHER" id="PTHR23282">
    <property type="entry name" value="APICAL ENDOSOMAL GLYCOPROTEIN PRECURSOR"/>
    <property type="match status" value="1"/>
</dbReference>
<evidence type="ECO:0000256" key="5">
    <source>
        <dbReference type="ARBA" id="ARBA00022692"/>
    </source>
</evidence>
<evidence type="ECO:0000313" key="21">
    <source>
        <dbReference type="EMBL" id="CRK93924.1"/>
    </source>
</evidence>
<feature type="chain" id="PRO_5012023524" description="receptor protein-tyrosine kinase" evidence="19">
    <location>
        <begin position="26"/>
        <end position="1367"/>
    </location>
</feature>
<dbReference type="GO" id="GO:0004714">
    <property type="term" value="F:transmembrane receptor protein tyrosine kinase activity"/>
    <property type="evidence" value="ECO:0007669"/>
    <property type="project" value="UniProtKB-EC"/>
</dbReference>